<feature type="transmembrane region" description="Helical" evidence="1">
    <location>
        <begin position="64"/>
        <end position="85"/>
    </location>
</feature>
<dbReference type="RefSeq" id="WP_129203569.1">
    <property type="nucleotide sequence ID" value="NZ_CP035495.1"/>
</dbReference>
<keyword evidence="3" id="KW-1185">Reference proteome</keyword>
<dbReference type="OrthoDB" id="5187110at2"/>
<evidence type="ECO:0000313" key="3">
    <source>
        <dbReference type="Proteomes" id="UP000291758"/>
    </source>
</evidence>
<proteinExistence type="predicted"/>
<gene>
    <name evidence="2" type="ORF">ET495_06455</name>
</gene>
<keyword evidence="1" id="KW-0472">Membrane</keyword>
<evidence type="ECO:0000256" key="1">
    <source>
        <dbReference type="SAM" id="Phobius"/>
    </source>
</evidence>
<dbReference type="AlphaFoldDB" id="A0A4P6EK10"/>
<feature type="transmembrane region" description="Helical" evidence="1">
    <location>
        <begin position="41"/>
        <end position="58"/>
    </location>
</feature>
<dbReference type="Proteomes" id="UP000291758">
    <property type="component" value="Chromosome"/>
</dbReference>
<sequence length="150" mass="15489">MASREDLGSWLEGPAPAAGGAARLGLPESGNGSMASLARRVVALCLDWAAAWGIAALIAPRNTWVPLAALAVMNVILVGSLGFTIGHRLLGLQVRVLGAPGEGTVDGAFVGFWRSTVRTVLLCLVIPAVVWDGDGRGLHDKAAGTVITRR</sequence>
<protein>
    <submittedName>
        <fullName evidence="2">RDD family protein</fullName>
    </submittedName>
</protein>
<dbReference type="PIRSF" id="PIRSF021697">
    <property type="entry name" value="UCP021697"/>
    <property type="match status" value="1"/>
</dbReference>
<dbReference type="KEGG" id="xyl:ET495_06455"/>
<reference evidence="2 3" key="1">
    <citation type="submission" date="2019-01" db="EMBL/GenBank/DDBJ databases">
        <title>Genome sequencing of strain 2JSPR-7.</title>
        <authorList>
            <person name="Heo J."/>
            <person name="Kim S.-J."/>
            <person name="Kim J.-S."/>
            <person name="Hong S.-B."/>
            <person name="Kwon S.-W."/>
        </authorList>
    </citation>
    <scope>NUCLEOTIDE SEQUENCE [LARGE SCALE GENOMIC DNA]</scope>
    <source>
        <strain evidence="2 3">2JSPR-7</strain>
    </source>
</reference>
<dbReference type="EMBL" id="CP035495">
    <property type="protein sequence ID" value="QAY62942.1"/>
    <property type="molecule type" value="Genomic_DNA"/>
</dbReference>
<keyword evidence="1" id="KW-0812">Transmembrane</keyword>
<accession>A0A4P6EK10</accession>
<keyword evidence="1" id="KW-1133">Transmembrane helix</keyword>
<evidence type="ECO:0000313" key="2">
    <source>
        <dbReference type="EMBL" id="QAY62942.1"/>
    </source>
</evidence>
<name>A0A4P6EK10_9MICO</name>
<organism evidence="2 3">
    <name type="scientific">Xylanimonas allomyrinae</name>
    <dbReference type="NCBI Taxonomy" id="2509459"/>
    <lineage>
        <taxon>Bacteria</taxon>
        <taxon>Bacillati</taxon>
        <taxon>Actinomycetota</taxon>
        <taxon>Actinomycetes</taxon>
        <taxon>Micrococcales</taxon>
        <taxon>Promicromonosporaceae</taxon>
        <taxon>Xylanimonas</taxon>
    </lineage>
</organism>
<dbReference type="InterPro" id="IPR016795">
    <property type="entry name" value="UCP021697"/>
</dbReference>